<dbReference type="FunFam" id="1.10.220.10:FF:000001">
    <property type="entry name" value="Annexin"/>
    <property type="match status" value="1"/>
</dbReference>
<dbReference type="PRINTS" id="PR00196">
    <property type="entry name" value="ANNEXIN"/>
</dbReference>
<dbReference type="InterPro" id="IPR001464">
    <property type="entry name" value="Annexin"/>
</dbReference>
<evidence type="ECO:0000256" key="7">
    <source>
        <dbReference type="RuleBase" id="RU003540"/>
    </source>
</evidence>
<evidence type="ECO:0000256" key="4">
    <source>
        <dbReference type="ARBA" id="ARBA00022837"/>
    </source>
</evidence>
<comment type="caution">
    <text evidence="8">The sequence shown here is derived from an EMBL/GenBank/DDBJ whole genome shotgun (WGS) entry which is preliminary data.</text>
</comment>
<dbReference type="GO" id="GO:0009414">
    <property type="term" value="P:response to water deprivation"/>
    <property type="evidence" value="ECO:0007669"/>
    <property type="project" value="TreeGrafter"/>
</dbReference>
<name>A0A328DQI6_9ASTE</name>
<keyword evidence="5 7" id="KW-0041">Annexin</keyword>
<dbReference type="InterPro" id="IPR018252">
    <property type="entry name" value="Annexin_repeat_CS"/>
</dbReference>
<dbReference type="PROSITE" id="PS00223">
    <property type="entry name" value="ANNEXIN_1"/>
    <property type="match status" value="1"/>
</dbReference>
<dbReference type="PROSITE" id="PS51897">
    <property type="entry name" value="ANNEXIN_2"/>
    <property type="match status" value="4"/>
</dbReference>
<evidence type="ECO:0000256" key="5">
    <source>
        <dbReference type="ARBA" id="ARBA00023216"/>
    </source>
</evidence>
<keyword evidence="3 7" id="KW-0677">Repeat</keyword>
<organism evidence="8 9">
    <name type="scientific">Cuscuta australis</name>
    <dbReference type="NCBI Taxonomy" id="267555"/>
    <lineage>
        <taxon>Eukaryota</taxon>
        <taxon>Viridiplantae</taxon>
        <taxon>Streptophyta</taxon>
        <taxon>Embryophyta</taxon>
        <taxon>Tracheophyta</taxon>
        <taxon>Spermatophyta</taxon>
        <taxon>Magnoliopsida</taxon>
        <taxon>eudicotyledons</taxon>
        <taxon>Gunneridae</taxon>
        <taxon>Pentapetalae</taxon>
        <taxon>asterids</taxon>
        <taxon>lamiids</taxon>
        <taxon>Solanales</taxon>
        <taxon>Convolvulaceae</taxon>
        <taxon>Cuscuteae</taxon>
        <taxon>Cuscuta</taxon>
        <taxon>Cuscuta subgen. Grammica</taxon>
        <taxon>Cuscuta sect. Cleistogrammica</taxon>
    </lineage>
</organism>
<dbReference type="GO" id="GO:0009408">
    <property type="term" value="P:response to heat"/>
    <property type="evidence" value="ECO:0007669"/>
    <property type="project" value="TreeGrafter"/>
</dbReference>
<dbReference type="SUPFAM" id="SSF47874">
    <property type="entry name" value="Annexin"/>
    <property type="match status" value="1"/>
</dbReference>
<dbReference type="EMBL" id="NQVE01000110">
    <property type="protein sequence ID" value="RAL47854.1"/>
    <property type="molecule type" value="Genomic_DNA"/>
</dbReference>
<dbReference type="SMART" id="SM00335">
    <property type="entry name" value="ANX"/>
    <property type="match status" value="4"/>
</dbReference>
<keyword evidence="9" id="KW-1185">Reference proteome</keyword>
<evidence type="ECO:0000256" key="6">
    <source>
        <dbReference type="ARBA" id="ARBA00023302"/>
    </source>
</evidence>
<evidence type="ECO:0000256" key="2">
    <source>
        <dbReference type="ARBA" id="ARBA00022723"/>
    </source>
</evidence>
<dbReference type="PANTHER" id="PTHR10502">
    <property type="entry name" value="ANNEXIN"/>
    <property type="match status" value="1"/>
</dbReference>
<dbReference type="GO" id="GO:0005544">
    <property type="term" value="F:calcium-dependent phospholipid binding"/>
    <property type="evidence" value="ECO:0007669"/>
    <property type="project" value="UniProtKB-KW"/>
</dbReference>
<comment type="domain">
    <text evidence="7">A pair of annexin repeats may form one binding site for calcium and phospholipid.</text>
</comment>
<comment type="similarity">
    <text evidence="1 7">Belongs to the annexin family.</text>
</comment>
<sequence>MATFSVPPVLTSPRDDAMHLYKAFKGFGCDTAAVINILAHRDASQRALIHQEYRTMYSEELHKRLSSELSGDVKKAVLLWMHDPAGRDATIIKESLHEKSDLKTATEVICSRTPSQLQYLKQIYHSMFGLYLEHDIEKYFSGDHQKLVRAYVSFPRYDGPEIDTAAVQHDAKALYKAGEKRLGTDEKKFIEIFAERSRAHLGAVISAYNHMHSKSLKKAVKSETSGLFEFGLLTILHCAQNPAKYFAKALHKAMKGLGTDEATLTRIVVTRAEIDMLYIKGEYAKKYKKTLNDAIHSETSGHYRAFLLSLIGPNHH</sequence>
<gene>
    <name evidence="8" type="ORF">DM860_011439</name>
</gene>
<evidence type="ECO:0000256" key="1">
    <source>
        <dbReference type="ARBA" id="ARBA00007831"/>
    </source>
</evidence>
<keyword evidence="6 7" id="KW-0111">Calcium/phospholipid-binding</keyword>
<reference evidence="8 9" key="1">
    <citation type="submission" date="2018-06" db="EMBL/GenBank/DDBJ databases">
        <title>The Genome of Cuscuta australis (Dodder) Provides Insight into the Evolution of Plant Parasitism.</title>
        <authorList>
            <person name="Liu H."/>
        </authorList>
    </citation>
    <scope>NUCLEOTIDE SEQUENCE [LARGE SCALE GENOMIC DNA]</scope>
    <source>
        <strain evidence="9">cv. Yunnan</strain>
        <tissue evidence="8">Vines</tissue>
    </source>
</reference>
<dbReference type="Pfam" id="PF00191">
    <property type="entry name" value="Annexin"/>
    <property type="match status" value="4"/>
</dbReference>
<dbReference type="Gene3D" id="1.10.220.10">
    <property type="entry name" value="Annexin"/>
    <property type="match status" value="4"/>
</dbReference>
<keyword evidence="4 7" id="KW-0106">Calcium</keyword>
<evidence type="ECO:0000313" key="9">
    <source>
        <dbReference type="Proteomes" id="UP000249390"/>
    </source>
</evidence>
<accession>A0A328DQI6</accession>
<dbReference type="Proteomes" id="UP000249390">
    <property type="component" value="Unassembled WGS sequence"/>
</dbReference>
<dbReference type="GO" id="GO:0009409">
    <property type="term" value="P:response to cold"/>
    <property type="evidence" value="ECO:0007669"/>
    <property type="project" value="TreeGrafter"/>
</dbReference>
<keyword evidence="2" id="KW-0479">Metal-binding</keyword>
<dbReference type="PANTHER" id="PTHR10502:SF102">
    <property type="entry name" value="ANNEXIN B11"/>
    <property type="match status" value="1"/>
</dbReference>
<dbReference type="FunFam" id="1.10.220.10:FF:000002">
    <property type="entry name" value="Annexin"/>
    <property type="match status" value="1"/>
</dbReference>
<dbReference type="GO" id="GO:0001786">
    <property type="term" value="F:phosphatidylserine binding"/>
    <property type="evidence" value="ECO:0007669"/>
    <property type="project" value="TreeGrafter"/>
</dbReference>
<dbReference type="GO" id="GO:0005737">
    <property type="term" value="C:cytoplasm"/>
    <property type="evidence" value="ECO:0007669"/>
    <property type="project" value="TreeGrafter"/>
</dbReference>
<dbReference type="GO" id="GO:0005509">
    <property type="term" value="F:calcium ion binding"/>
    <property type="evidence" value="ECO:0007669"/>
    <property type="project" value="InterPro"/>
</dbReference>
<dbReference type="FunFam" id="1.10.220.10:FF:000008">
    <property type="entry name" value="Annexin"/>
    <property type="match status" value="1"/>
</dbReference>
<dbReference type="GO" id="GO:0009651">
    <property type="term" value="P:response to salt stress"/>
    <property type="evidence" value="ECO:0007669"/>
    <property type="project" value="TreeGrafter"/>
</dbReference>
<dbReference type="InterPro" id="IPR018502">
    <property type="entry name" value="Annexin_repeat"/>
</dbReference>
<dbReference type="GO" id="GO:0005886">
    <property type="term" value="C:plasma membrane"/>
    <property type="evidence" value="ECO:0007669"/>
    <property type="project" value="TreeGrafter"/>
</dbReference>
<protein>
    <recommendedName>
        <fullName evidence="7">Annexin</fullName>
    </recommendedName>
</protein>
<evidence type="ECO:0000313" key="8">
    <source>
        <dbReference type="EMBL" id="RAL47854.1"/>
    </source>
</evidence>
<proteinExistence type="inferred from homology"/>
<dbReference type="AlphaFoldDB" id="A0A328DQI6"/>
<dbReference type="InterPro" id="IPR037104">
    <property type="entry name" value="Annexin_sf"/>
</dbReference>
<evidence type="ECO:0000256" key="3">
    <source>
        <dbReference type="ARBA" id="ARBA00022737"/>
    </source>
</evidence>